<keyword evidence="1" id="KW-0472">Membrane</keyword>
<dbReference type="EMBL" id="MHMN01000046">
    <property type="protein sequence ID" value="OGZ27310.1"/>
    <property type="molecule type" value="Genomic_DNA"/>
</dbReference>
<accession>A0A1G2EPQ2</accession>
<gene>
    <name evidence="2" type="ORF">A2427_03190</name>
</gene>
<dbReference type="Proteomes" id="UP000176326">
    <property type="component" value="Unassembled WGS sequence"/>
</dbReference>
<keyword evidence="1" id="KW-0812">Transmembrane</keyword>
<reference evidence="2 3" key="1">
    <citation type="journal article" date="2016" name="Nat. Commun.">
        <title>Thousands of microbial genomes shed light on interconnected biogeochemical processes in an aquifer system.</title>
        <authorList>
            <person name="Anantharaman K."/>
            <person name="Brown C.T."/>
            <person name="Hug L.A."/>
            <person name="Sharon I."/>
            <person name="Castelle C.J."/>
            <person name="Probst A.J."/>
            <person name="Thomas B.C."/>
            <person name="Singh A."/>
            <person name="Wilkins M.J."/>
            <person name="Karaoz U."/>
            <person name="Brodie E.L."/>
            <person name="Williams K.H."/>
            <person name="Hubbard S.S."/>
            <person name="Banfield J.F."/>
        </authorList>
    </citation>
    <scope>NUCLEOTIDE SEQUENCE [LARGE SCALE GENOMIC DNA]</scope>
</reference>
<protein>
    <submittedName>
        <fullName evidence="2">Uncharacterized protein</fullName>
    </submittedName>
</protein>
<evidence type="ECO:0000256" key="1">
    <source>
        <dbReference type="SAM" id="Phobius"/>
    </source>
</evidence>
<keyword evidence="1" id="KW-1133">Transmembrane helix</keyword>
<feature type="transmembrane region" description="Helical" evidence="1">
    <location>
        <begin position="6"/>
        <end position="27"/>
    </location>
</feature>
<evidence type="ECO:0000313" key="2">
    <source>
        <dbReference type="EMBL" id="OGZ27310.1"/>
    </source>
</evidence>
<comment type="caution">
    <text evidence="2">The sequence shown here is derived from an EMBL/GenBank/DDBJ whole genome shotgun (WGS) entry which is preliminary data.</text>
</comment>
<organism evidence="2 3">
    <name type="scientific">Candidatus Nealsonbacteria bacterium RIFOXYC1_FULL_40_7</name>
    <dbReference type="NCBI Taxonomy" id="1801678"/>
    <lineage>
        <taxon>Bacteria</taxon>
        <taxon>Candidatus Nealsoniibacteriota</taxon>
    </lineage>
</organism>
<proteinExistence type="predicted"/>
<dbReference type="AlphaFoldDB" id="A0A1G2EPQ2"/>
<evidence type="ECO:0000313" key="3">
    <source>
        <dbReference type="Proteomes" id="UP000176326"/>
    </source>
</evidence>
<name>A0A1G2EPQ2_9BACT</name>
<sequence length="152" mass="16228">MLKSKTAYVGYALFAIILAAFIAKGFLSKGVSEELEEGVASEVEDLLPGGEVGSPKKINGSCDMISQASTCVEYYGSYWTGETINLACQEGKYSNSGCPAPNMGGCRIMPGSETDMITWHYDYGGGGYDQENIKYAIQSCNSVPGGVWAEED</sequence>